<dbReference type="Gene3D" id="2.40.50.40">
    <property type="match status" value="1"/>
</dbReference>
<dbReference type="InterPro" id="IPR039809">
    <property type="entry name" value="Chemokine_b/g/d"/>
</dbReference>
<comment type="caution">
    <text evidence="7">The sequence shown here is derived from an EMBL/GenBank/DDBJ whole genome shotgun (WGS) entry which is preliminary data.</text>
</comment>
<protein>
    <submittedName>
        <fullName evidence="7">CCL4 protein</fullName>
    </submittedName>
</protein>
<keyword evidence="4 5" id="KW-0732">Signal</keyword>
<dbReference type="GO" id="GO:0008009">
    <property type="term" value="F:chemokine activity"/>
    <property type="evidence" value="ECO:0007669"/>
    <property type="project" value="InterPro"/>
</dbReference>
<evidence type="ECO:0000313" key="7">
    <source>
        <dbReference type="EMBL" id="NXG55033.1"/>
    </source>
</evidence>
<evidence type="ECO:0000256" key="2">
    <source>
        <dbReference type="ARBA" id="ARBA00022514"/>
    </source>
</evidence>
<organism evidence="7 8">
    <name type="scientific">Hemiprocne comata</name>
    <dbReference type="NCBI Taxonomy" id="243314"/>
    <lineage>
        <taxon>Eukaryota</taxon>
        <taxon>Metazoa</taxon>
        <taxon>Chordata</taxon>
        <taxon>Craniata</taxon>
        <taxon>Vertebrata</taxon>
        <taxon>Euteleostomi</taxon>
        <taxon>Archelosauria</taxon>
        <taxon>Archosauria</taxon>
        <taxon>Dinosauria</taxon>
        <taxon>Saurischia</taxon>
        <taxon>Theropoda</taxon>
        <taxon>Coelurosauria</taxon>
        <taxon>Aves</taxon>
        <taxon>Neognathae</taxon>
        <taxon>Neoaves</taxon>
        <taxon>Strisores</taxon>
        <taxon>Apodiformes</taxon>
        <taxon>Apodidae</taxon>
        <taxon>Hemiprocninae</taxon>
        <taxon>Hemiprocne</taxon>
    </lineage>
</organism>
<dbReference type="InterPro" id="IPR036048">
    <property type="entry name" value="Interleukin_8-like_sf"/>
</dbReference>
<evidence type="ECO:0000256" key="3">
    <source>
        <dbReference type="ARBA" id="ARBA00022525"/>
    </source>
</evidence>
<dbReference type="PANTHER" id="PTHR12015:SF183">
    <property type="entry name" value="C-C MOTIF CHEMOKINE 3"/>
    <property type="match status" value="1"/>
</dbReference>
<dbReference type="OrthoDB" id="9834099at2759"/>
<proteinExistence type="predicted"/>
<dbReference type="Proteomes" id="UP000518305">
    <property type="component" value="Unassembled WGS sequence"/>
</dbReference>
<keyword evidence="2" id="KW-0202">Cytokine</keyword>
<evidence type="ECO:0000256" key="5">
    <source>
        <dbReference type="SAM" id="SignalP"/>
    </source>
</evidence>
<dbReference type="Pfam" id="PF00048">
    <property type="entry name" value="IL8"/>
    <property type="match status" value="1"/>
</dbReference>
<evidence type="ECO:0000313" key="8">
    <source>
        <dbReference type="Proteomes" id="UP000518305"/>
    </source>
</evidence>
<evidence type="ECO:0000259" key="6">
    <source>
        <dbReference type="SMART" id="SM00199"/>
    </source>
</evidence>
<keyword evidence="8" id="KW-1185">Reference proteome</keyword>
<dbReference type="SMART" id="SM00199">
    <property type="entry name" value="SCY"/>
    <property type="match status" value="1"/>
</dbReference>
<dbReference type="GO" id="GO:0006955">
    <property type="term" value="P:immune response"/>
    <property type="evidence" value="ECO:0007669"/>
    <property type="project" value="InterPro"/>
</dbReference>
<gene>
    <name evidence="7" type="primary">Ccl4_0</name>
    <name evidence="7" type="ORF">HEMCOM_R07510</name>
</gene>
<accession>A0A7K9CQY0</accession>
<feature type="chain" id="PRO_5029900548" evidence="5">
    <location>
        <begin position="23"/>
        <end position="96"/>
    </location>
</feature>
<name>A0A7K9CQY0_9AVES</name>
<dbReference type="PANTHER" id="PTHR12015">
    <property type="entry name" value="SMALL INDUCIBLE CYTOKINE A"/>
    <property type="match status" value="1"/>
</dbReference>
<dbReference type="CDD" id="cd00169">
    <property type="entry name" value="Chemokine"/>
    <property type="match status" value="1"/>
</dbReference>
<feature type="signal peptide" evidence="5">
    <location>
        <begin position="1"/>
        <end position="22"/>
    </location>
</feature>
<evidence type="ECO:0000256" key="4">
    <source>
        <dbReference type="ARBA" id="ARBA00022729"/>
    </source>
</evidence>
<comment type="subcellular location">
    <subcellularLocation>
        <location evidence="1">Secreted</location>
    </subcellularLocation>
</comment>
<keyword evidence="3" id="KW-0964">Secreted</keyword>
<feature type="domain" description="Chemokine interleukin-8-like" evidence="6">
    <location>
        <begin position="29"/>
        <end position="89"/>
    </location>
</feature>
<dbReference type="AlphaFoldDB" id="A0A7K9CQY0"/>
<evidence type="ECO:0000256" key="1">
    <source>
        <dbReference type="ARBA" id="ARBA00004613"/>
    </source>
</evidence>
<feature type="non-terminal residue" evidence="7">
    <location>
        <position position="1"/>
    </location>
</feature>
<dbReference type="SUPFAM" id="SSF54117">
    <property type="entry name" value="Interleukin 8-like chemokines"/>
    <property type="match status" value="1"/>
</dbReference>
<sequence>MKIFSLALPILLLGALWTGSQGMSFRSSYGSCCYKDMLVSRKIPAFLIKSYQETPSHCSHKAVRVELLMGKKVCVDPQLDWFQQYQRQKDSANTST</sequence>
<dbReference type="GO" id="GO:0005615">
    <property type="term" value="C:extracellular space"/>
    <property type="evidence" value="ECO:0007669"/>
    <property type="project" value="UniProtKB-KW"/>
</dbReference>
<dbReference type="InterPro" id="IPR001811">
    <property type="entry name" value="Chemokine_IL8-like_dom"/>
</dbReference>
<dbReference type="EMBL" id="VWZJ01000869">
    <property type="protein sequence ID" value="NXG55033.1"/>
    <property type="molecule type" value="Genomic_DNA"/>
</dbReference>
<feature type="non-terminal residue" evidence="7">
    <location>
        <position position="96"/>
    </location>
</feature>
<reference evidence="7 8" key="1">
    <citation type="submission" date="2019-09" db="EMBL/GenBank/DDBJ databases">
        <title>Bird 10,000 Genomes (B10K) Project - Family phase.</title>
        <authorList>
            <person name="Zhang G."/>
        </authorList>
    </citation>
    <scope>NUCLEOTIDE SEQUENCE [LARGE SCALE GENOMIC DNA]</scope>
    <source>
        <strain evidence="7">B10K-DU-001-23</strain>
        <tissue evidence="7">Muscle</tissue>
    </source>
</reference>